<reference evidence="9 10" key="1">
    <citation type="submission" date="2021-08" db="EMBL/GenBank/DDBJ databases">
        <title>Draft Genome Sequence of Phanerochaete sordida strain YK-624.</title>
        <authorList>
            <person name="Mori T."/>
            <person name="Dohra H."/>
            <person name="Suzuki T."/>
            <person name="Kawagishi H."/>
            <person name="Hirai H."/>
        </authorList>
    </citation>
    <scope>NUCLEOTIDE SEQUENCE [LARGE SCALE GENOMIC DNA]</scope>
    <source>
        <strain evidence="9 10">YK-624</strain>
    </source>
</reference>
<evidence type="ECO:0000256" key="3">
    <source>
        <dbReference type="ARBA" id="ARBA00022512"/>
    </source>
</evidence>
<dbReference type="InterPro" id="IPR019778">
    <property type="entry name" value="Class_I_Hydrophobin_CS"/>
</dbReference>
<comment type="subcellular location">
    <subcellularLocation>
        <location evidence="1 7">Secreted</location>
        <location evidence="1 7">Cell wall</location>
    </subcellularLocation>
</comment>
<feature type="signal peptide" evidence="7">
    <location>
        <begin position="1"/>
        <end position="22"/>
    </location>
</feature>
<evidence type="ECO:0000256" key="1">
    <source>
        <dbReference type="ARBA" id="ARBA00004191"/>
    </source>
</evidence>
<evidence type="ECO:0000256" key="7">
    <source>
        <dbReference type="RuleBase" id="RU365009"/>
    </source>
</evidence>
<dbReference type="InterPro" id="IPR001338">
    <property type="entry name" value="Class_I_Hydrophobin"/>
</dbReference>
<dbReference type="EMBL" id="BPQB01000033">
    <property type="protein sequence ID" value="GJE93626.1"/>
    <property type="molecule type" value="Genomic_DNA"/>
</dbReference>
<keyword evidence="6 7" id="KW-1015">Disulfide bond</keyword>
<evidence type="ECO:0000256" key="5">
    <source>
        <dbReference type="ARBA" id="ARBA00022729"/>
    </source>
</evidence>
<organism evidence="9 10">
    <name type="scientific">Phanerochaete sordida</name>
    <dbReference type="NCBI Taxonomy" id="48140"/>
    <lineage>
        <taxon>Eukaryota</taxon>
        <taxon>Fungi</taxon>
        <taxon>Dikarya</taxon>
        <taxon>Basidiomycota</taxon>
        <taxon>Agaricomycotina</taxon>
        <taxon>Agaricomycetes</taxon>
        <taxon>Polyporales</taxon>
        <taxon>Phanerochaetaceae</taxon>
        <taxon>Phanerochaete</taxon>
    </lineage>
</organism>
<proteinExistence type="inferred from homology"/>
<evidence type="ECO:0000256" key="8">
    <source>
        <dbReference type="SAM" id="MobiDB-lite"/>
    </source>
</evidence>
<dbReference type="CDD" id="cd23507">
    <property type="entry name" value="hydrophobin_I"/>
    <property type="match status" value="1"/>
</dbReference>
<dbReference type="Proteomes" id="UP000703269">
    <property type="component" value="Unassembled WGS sequence"/>
</dbReference>
<dbReference type="Pfam" id="PF01185">
    <property type="entry name" value="Hydrophobin"/>
    <property type="match status" value="1"/>
</dbReference>
<dbReference type="AlphaFoldDB" id="A0A9P3LFK7"/>
<evidence type="ECO:0000313" key="9">
    <source>
        <dbReference type="EMBL" id="GJE93626.1"/>
    </source>
</evidence>
<feature type="compositionally biased region" description="Low complexity" evidence="8">
    <location>
        <begin position="80"/>
        <end position="89"/>
    </location>
</feature>
<dbReference type="OrthoDB" id="4225815at2759"/>
<keyword evidence="4 7" id="KW-0964">Secreted</keyword>
<name>A0A9P3LFK7_9APHY</name>
<protein>
    <recommendedName>
        <fullName evidence="7">Hydrophobin</fullName>
    </recommendedName>
</protein>
<feature type="chain" id="PRO_5040529888" description="Hydrophobin" evidence="7">
    <location>
        <begin position="23"/>
        <end position="209"/>
    </location>
</feature>
<evidence type="ECO:0000313" key="10">
    <source>
        <dbReference type="Proteomes" id="UP000703269"/>
    </source>
</evidence>
<comment type="caution">
    <text evidence="9">The sequence shown here is derived from an EMBL/GenBank/DDBJ whole genome shotgun (WGS) entry which is preliminary data.</text>
</comment>
<keyword evidence="5 7" id="KW-0732">Signal</keyword>
<evidence type="ECO:0000256" key="6">
    <source>
        <dbReference type="ARBA" id="ARBA00023157"/>
    </source>
</evidence>
<dbReference type="GO" id="GO:0009277">
    <property type="term" value="C:fungal-type cell wall"/>
    <property type="evidence" value="ECO:0007669"/>
    <property type="project" value="InterPro"/>
</dbReference>
<evidence type="ECO:0000256" key="4">
    <source>
        <dbReference type="ARBA" id="ARBA00022525"/>
    </source>
</evidence>
<feature type="region of interest" description="Disordered" evidence="8">
    <location>
        <begin position="49"/>
        <end position="89"/>
    </location>
</feature>
<comment type="similarity">
    <text evidence="2 7">Belongs to the fungal hydrophobin family.</text>
</comment>
<keyword evidence="3 7" id="KW-0134">Cell wall</keyword>
<sequence length="209" mass="19076">MIFNVKFASLTALLALGTAILAAPAPCDEPGSGGAPGGGVGVGLSIGLGGGDGSGHHHTSSWAAASSTPAPGAPAGPGGASTPAAAPTSAAASATPTAAATTASAAASGAASPTGAAGAGSGSGSCSTGPVQCCNSVQPASSLSAAQLAKYGLVGIVLDDLDIPVGLDCDPISVIGVGGNSCSATPVCCSNISQSGLVNIGCLPVEIPL</sequence>
<dbReference type="PROSITE" id="PS00956">
    <property type="entry name" value="HYDROPHOBIN"/>
    <property type="match status" value="1"/>
</dbReference>
<evidence type="ECO:0000256" key="2">
    <source>
        <dbReference type="ARBA" id="ARBA00010446"/>
    </source>
</evidence>
<dbReference type="SMART" id="SM00075">
    <property type="entry name" value="HYDRO"/>
    <property type="match status" value="1"/>
</dbReference>
<keyword evidence="10" id="KW-1185">Reference proteome</keyword>
<dbReference type="GO" id="GO:0005199">
    <property type="term" value="F:structural constituent of cell wall"/>
    <property type="evidence" value="ECO:0007669"/>
    <property type="project" value="InterPro"/>
</dbReference>
<accession>A0A9P3LFK7</accession>
<gene>
    <name evidence="9" type="ORF">PsYK624_097860</name>
</gene>